<organism evidence="4 5">
    <name type="scientific">Handroanthus impetiginosus</name>
    <dbReference type="NCBI Taxonomy" id="429701"/>
    <lineage>
        <taxon>Eukaryota</taxon>
        <taxon>Viridiplantae</taxon>
        <taxon>Streptophyta</taxon>
        <taxon>Embryophyta</taxon>
        <taxon>Tracheophyta</taxon>
        <taxon>Spermatophyta</taxon>
        <taxon>Magnoliopsida</taxon>
        <taxon>eudicotyledons</taxon>
        <taxon>Gunneridae</taxon>
        <taxon>Pentapetalae</taxon>
        <taxon>asterids</taxon>
        <taxon>lamiids</taxon>
        <taxon>Lamiales</taxon>
        <taxon>Bignoniaceae</taxon>
        <taxon>Crescentiina</taxon>
        <taxon>Tabebuia alliance</taxon>
        <taxon>Handroanthus</taxon>
    </lineage>
</organism>
<accession>A0A2G9I627</accession>
<gene>
    <name evidence="4" type="ORF">CDL12_02041</name>
</gene>
<dbReference type="InterPro" id="IPR032675">
    <property type="entry name" value="LRR_dom_sf"/>
</dbReference>
<evidence type="ECO:0000256" key="1">
    <source>
        <dbReference type="ARBA" id="ARBA00022614"/>
    </source>
</evidence>
<reference evidence="5" key="1">
    <citation type="journal article" date="2018" name="Gigascience">
        <title>Genome assembly of the Pink Ipe (Handroanthus impetiginosus, Bignoniaceae), a highly valued, ecologically keystone Neotropical timber forest tree.</title>
        <authorList>
            <person name="Silva-Junior O.B."/>
            <person name="Grattapaglia D."/>
            <person name="Novaes E."/>
            <person name="Collevatti R.G."/>
        </authorList>
    </citation>
    <scope>NUCLEOTIDE SEQUENCE [LARGE SCALE GENOMIC DNA]</scope>
    <source>
        <strain evidence="5">cv. UFG-1</strain>
    </source>
</reference>
<dbReference type="PANTHER" id="PTHR46652:SF7">
    <property type="entry name" value="LEUCINE-RICH REPEAT AND IQ DOMAIN-CONTAINING PROTEIN 1"/>
    <property type="match status" value="1"/>
</dbReference>
<dbReference type="Gene3D" id="3.80.10.10">
    <property type="entry name" value="Ribonuclease Inhibitor"/>
    <property type="match status" value="1"/>
</dbReference>
<dbReference type="PANTHER" id="PTHR46652">
    <property type="entry name" value="LEUCINE-RICH REPEAT AND IQ DOMAIN-CONTAINING PROTEIN 1-RELATED"/>
    <property type="match status" value="1"/>
</dbReference>
<dbReference type="SUPFAM" id="SSF52058">
    <property type="entry name" value="L domain-like"/>
    <property type="match status" value="1"/>
</dbReference>
<dbReference type="OrthoDB" id="1517790at2759"/>
<protein>
    <submittedName>
        <fullName evidence="4">Uncharacterized protein</fullName>
    </submittedName>
</protein>
<evidence type="ECO:0000256" key="3">
    <source>
        <dbReference type="SAM" id="MobiDB-lite"/>
    </source>
</evidence>
<dbReference type="InterPro" id="IPR001611">
    <property type="entry name" value="Leu-rich_rpt"/>
</dbReference>
<dbReference type="PROSITE" id="PS51450">
    <property type="entry name" value="LRR"/>
    <property type="match status" value="1"/>
</dbReference>
<evidence type="ECO:0000313" key="4">
    <source>
        <dbReference type="EMBL" id="PIN25204.1"/>
    </source>
</evidence>
<feature type="region of interest" description="Disordered" evidence="3">
    <location>
        <begin position="212"/>
        <end position="239"/>
    </location>
</feature>
<sequence length="253" mass="28374">MDGVKSLASLHALILNDNEIGSVCKLGHQAERVEHSSQVHEVIRVVIRSNTRNLSFFLTKKEKKKGKKIISKNPIGSLGESLVKLKSITKLSPSNCKPLIHPWKSCLELKELRLAHNEIMFLVHLSAVPSEFGHLVKLQNLCIGNDVIANWSSLQVISSLVNLRNLNLQGNPIAEKESLLKRPIDKIVGKEVHKKVDDFSVEAANKLGLRSETNVDHSMRNKNSSKAHPLIESMDNNLNKAPERGKKYWIRKV</sequence>
<dbReference type="EMBL" id="NKXS01000290">
    <property type="protein sequence ID" value="PIN25204.1"/>
    <property type="molecule type" value="Genomic_DNA"/>
</dbReference>
<dbReference type="AlphaFoldDB" id="A0A2G9I627"/>
<comment type="caution">
    <text evidence="4">The sequence shown here is derived from an EMBL/GenBank/DDBJ whole genome shotgun (WGS) entry which is preliminary data.</text>
</comment>
<proteinExistence type="predicted"/>
<dbReference type="Proteomes" id="UP000231279">
    <property type="component" value="Unassembled WGS sequence"/>
</dbReference>
<dbReference type="STRING" id="429701.A0A2G9I627"/>
<dbReference type="InterPro" id="IPR050836">
    <property type="entry name" value="SDS22/Internalin_LRR"/>
</dbReference>
<name>A0A2G9I627_9LAMI</name>
<keyword evidence="2" id="KW-0677">Repeat</keyword>
<evidence type="ECO:0000256" key="2">
    <source>
        <dbReference type="ARBA" id="ARBA00022737"/>
    </source>
</evidence>
<evidence type="ECO:0000313" key="5">
    <source>
        <dbReference type="Proteomes" id="UP000231279"/>
    </source>
</evidence>
<keyword evidence="1" id="KW-0433">Leucine-rich repeat</keyword>
<keyword evidence="5" id="KW-1185">Reference proteome</keyword>